<dbReference type="EMBL" id="AAQJ02000001">
    <property type="protein sequence ID" value="EDP46842.1"/>
    <property type="molecule type" value="Genomic_DNA"/>
</dbReference>
<feature type="binding site" evidence="11">
    <location>
        <position position="186"/>
    </location>
    <ligand>
        <name>ATP</name>
        <dbReference type="ChEBI" id="CHEBI:30616"/>
    </ligand>
</feature>
<evidence type="ECO:0000256" key="6">
    <source>
        <dbReference type="ARBA" id="ARBA00022695"/>
    </source>
</evidence>
<evidence type="ECO:0000256" key="10">
    <source>
        <dbReference type="PIRNR" id="PIRNR004930"/>
    </source>
</evidence>
<keyword evidence="4 10" id="KW-0808">Transferase</keyword>
<reference evidence="13" key="2">
    <citation type="submission" date="2007-10" db="EMBL/GenBank/DDBJ databases">
        <authorList>
            <person name="Myers G.S."/>
        </authorList>
    </citation>
    <scope>NUCLEOTIDE SEQUENCE [LARGE SCALE GENOMIC DNA]</scope>
</reference>
<keyword evidence="8 10" id="KW-0067">ATP-binding</keyword>
<dbReference type="NCBIfam" id="TIGR00057">
    <property type="entry name" value="L-threonylcarbamoyladenylate synthase"/>
    <property type="match status" value="1"/>
</dbReference>
<dbReference type="GO" id="GO:0000049">
    <property type="term" value="F:tRNA binding"/>
    <property type="evidence" value="ECO:0007669"/>
    <property type="project" value="TreeGrafter"/>
</dbReference>
<keyword evidence="5 10" id="KW-0819">tRNA processing</keyword>
<dbReference type="EC" id="2.7.7.87" evidence="10"/>
<dbReference type="GO" id="GO:0005524">
    <property type="term" value="F:ATP binding"/>
    <property type="evidence" value="ECO:0007669"/>
    <property type="project" value="UniProtKB-UniRule"/>
</dbReference>
<dbReference type="GO" id="GO:0061710">
    <property type="term" value="F:L-threonylcarbamoyladenylate synthase"/>
    <property type="evidence" value="ECO:0007669"/>
    <property type="project" value="UniProtKB-EC"/>
</dbReference>
<evidence type="ECO:0000256" key="7">
    <source>
        <dbReference type="ARBA" id="ARBA00022741"/>
    </source>
</evidence>
<dbReference type="PROSITE" id="PS51163">
    <property type="entry name" value="YRDC"/>
    <property type="match status" value="1"/>
</dbReference>
<evidence type="ECO:0000256" key="2">
    <source>
        <dbReference type="ARBA" id="ARBA00007663"/>
    </source>
</evidence>
<keyword evidence="7 10" id="KW-0547">Nucleotide-binding</keyword>
<name>A8PL81_9COXI</name>
<feature type="domain" description="YrdC-like" evidence="12">
    <location>
        <begin position="4"/>
        <end position="190"/>
    </location>
</feature>
<feature type="binding site" evidence="11">
    <location>
        <position position="134"/>
    </location>
    <ligand>
        <name>ATP</name>
        <dbReference type="ChEBI" id="CHEBI:30616"/>
    </ligand>
</feature>
<comment type="function">
    <text evidence="10">Required for the formation of a threonylcarbamoyl group on adenosine at position 37 (t(6)A37) in tRNAs that read codons beginning with adenine.</text>
</comment>
<dbReference type="InterPro" id="IPR010923">
    <property type="entry name" value="T(6)A37_SUA5"/>
</dbReference>
<dbReference type="OrthoDB" id="9814580at2"/>
<gene>
    <name evidence="13" type="ORF">RICGR_0257</name>
</gene>
<evidence type="ECO:0000256" key="8">
    <source>
        <dbReference type="ARBA" id="ARBA00022840"/>
    </source>
</evidence>
<comment type="catalytic activity">
    <reaction evidence="9 10">
        <text>L-threonine + hydrogencarbonate + ATP = L-threonylcarbamoyladenylate + diphosphate + H2O</text>
        <dbReference type="Rhea" id="RHEA:36407"/>
        <dbReference type="ChEBI" id="CHEBI:15377"/>
        <dbReference type="ChEBI" id="CHEBI:17544"/>
        <dbReference type="ChEBI" id="CHEBI:30616"/>
        <dbReference type="ChEBI" id="CHEBI:33019"/>
        <dbReference type="ChEBI" id="CHEBI:57926"/>
        <dbReference type="ChEBI" id="CHEBI:73682"/>
        <dbReference type="EC" id="2.7.7.87"/>
    </reaction>
</comment>
<evidence type="ECO:0000256" key="3">
    <source>
        <dbReference type="ARBA" id="ARBA00022490"/>
    </source>
</evidence>
<feature type="binding site" evidence="11">
    <location>
        <position position="26"/>
    </location>
    <ligand>
        <name>L-threonine</name>
        <dbReference type="ChEBI" id="CHEBI:57926"/>
    </ligand>
</feature>
<dbReference type="AlphaFoldDB" id="A8PL81"/>
<organism evidence="13 14">
    <name type="scientific">Rickettsiella grylli</name>
    <dbReference type="NCBI Taxonomy" id="59196"/>
    <lineage>
        <taxon>Bacteria</taxon>
        <taxon>Pseudomonadati</taxon>
        <taxon>Pseudomonadota</taxon>
        <taxon>Gammaproteobacteria</taxon>
        <taxon>Legionellales</taxon>
        <taxon>Coxiellaceae</taxon>
        <taxon>Rickettsiella</taxon>
    </lineage>
</organism>
<dbReference type="PANTHER" id="PTHR17490">
    <property type="entry name" value="SUA5"/>
    <property type="match status" value="1"/>
</dbReference>
<dbReference type="RefSeq" id="WP_006035807.1">
    <property type="nucleotide sequence ID" value="NZ_AAQJ02000001.1"/>
</dbReference>
<dbReference type="InterPro" id="IPR006070">
    <property type="entry name" value="Sua5-like_dom"/>
</dbReference>
<dbReference type="GO" id="GO:0005737">
    <property type="term" value="C:cytoplasm"/>
    <property type="evidence" value="ECO:0007669"/>
    <property type="project" value="UniProtKB-SubCell"/>
</dbReference>
<feature type="binding site" evidence="11">
    <location>
        <position position="142"/>
    </location>
    <ligand>
        <name>L-threonine</name>
        <dbReference type="ChEBI" id="CHEBI:57926"/>
    </ligand>
</feature>
<sequence>MITNNELASAVSCLKAGKLIVLPTETVYALAGDATNLNAILQIFSLKRRPLNQPLSVLLAKEHPMTRWARDIPEVAEKLAERFWPGPLTLILKKEKTVLPELTGGQHKIGLRVPDHPIAQAVLSSFARGVAAPSANRSTALSPTHIKHVRAEFDQPLEWMIDGGPCRIGIESTIIDVTFTIPRILRLGALPLAKIASITPYEIEKSTSPSCFSKKPLITQVPKQVLDEVIDTHLNHYQPLTVFAFSPAKKKHKNVTWIQMPSEASRYGQQLYHYLHQSKAMHHRILVEAVPKRNHWAGIQFILDQYS</sequence>
<evidence type="ECO:0000313" key="14">
    <source>
        <dbReference type="Proteomes" id="UP000054075"/>
    </source>
</evidence>
<keyword evidence="14" id="KW-1185">Reference proteome</keyword>
<dbReference type="STRING" id="59196.RICGR_0257"/>
<protein>
    <recommendedName>
        <fullName evidence="10">Threonylcarbamoyl-AMP synthase</fullName>
        <shortName evidence="10">TC-AMP synthase</shortName>
        <ecNumber evidence="10">2.7.7.87</ecNumber>
    </recommendedName>
    <alternativeName>
        <fullName evidence="10">L-threonylcarbamoyladenylate synthase</fullName>
    </alternativeName>
</protein>
<evidence type="ECO:0000256" key="11">
    <source>
        <dbReference type="PIRSR" id="PIRSR004930-1"/>
    </source>
</evidence>
<evidence type="ECO:0000256" key="1">
    <source>
        <dbReference type="ARBA" id="ARBA00004496"/>
    </source>
</evidence>
<evidence type="ECO:0000313" key="13">
    <source>
        <dbReference type="EMBL" id="EDP46842.1"/>
    </source>
</evidence>
<dbReference type="eggNOG" id="COG0009">
    <property type="taxonomic scope" value="Bacteria"/>
</dbReference>
<feature type="binding site" evidence="11">
    <location>
        <position position="172"/>
    </location>
    <ligand>
        <name>L-threonine</name>
        <dbReference type="ChEBI" id="CHEBI:57926"/>
    </ligand>
</feature>
<accession>A8PL81</accession>
<feature type="binding site" evidence="11">
    <location>
        <position position="112"/>
    </location>
    <ligand>
        <name>L-threonine</name>
        <dbReference type="ChEBI" id="CHEBI:57926"/>
    </ligand>
</feature>
<dbReference type="GO" id="GO:0008033">
    <property type="term" value="P:tRNA processing"/>
    <property type="evidence" value="ECO:0007669"/>
    <property type="project" value="UniProtKB-KW"/>
</dbReference>
<feature type="binding site" evidence="11">
    <location>
        <position position="49"/>
    </location>
    <ligand>
        <name>ATP</name>
        <dbReference type="ChEBI" id="CHEBI:30616"/>
    </ligand>
</feature>
<dbReference type="Gene3D" id="3.90.870.10">
    <property type="entry name" value="DHBP synthase"/>
    <property type="match status" value="1"/>
</dbReference>
<dbReference type="Pfam" id="PF01300">
    <property type="entry name" value="Sua5_yciO_yrdC"/>
    <property type="match status" value="1"/>
</dbReference>
<dbReference type="GO" id="GO:0003725">
    <property type="term" value="F:double-stranded RNA binding"/>
    <property type="evidence" value="ECO:0007669"/>
    <property type="project" value="UniProtKB-UniRule"/>
</dbReference>
<dbReference type="InterPro" id="IPR017945">
    <property type="entry name" value="DHBP_synth_RibB-like_a/b_dom"/>
</dbReference>
<evidence type="ECO:0000259" key="12">
    <source>
        <dbReference type="PROSITE" id="PS51163"/>
    </source>
</evidence>
<dbReference type="SUPFAM" id="SSF55821">
    <property type="entry name" value="YrdC/RibB"/>
    <property type="match status" value="1"/>
</dbReference>
<keyword evidence="6 10" id="KW-0548">Nucleotidyltransferase</keyword>
<evidence type="ECO:0000256" key="5">
    <source>
        <dbReference type="ARBA" id="ARBA00022694"/>
    </source>
</evidence>
<feature type="binding site" evidence="11">
    <location>
        <position position="132"/>
    </location>
    <ligand>
        <name>L-threonine</name>
        <dbReference type="ChEBI" id="CHEBI:57926"/>
    </ligand>
</feature>
<dbReference type="GO" id="GO:0006450">
    <property type="term" value="P:regulation of translational fidelity"/>
    <property type="evidence" value="ECO:0007669"/>
    <property type="project" value="TreeGrafter"/>
</dbReference>
<evidence type="ECO:0000256" key="4">
    <source>
        <dbReference type="ARBA" id="ARBA00022679"/>
    </source>
</evidence>
<keyword evidence="3 10" id="KW-0963">Cytoplasm</keyword>
<dbReference type="PIRSF" id="PIRSF004930">
    <property type="entry name" value="Tln_factor_SUA5"/>
    <property type="match status" value="1"/>
</dbReference>
<comment type="subcellular location">
    <subcellularLocation>
        <location evidence="1 10">Cytoplasm</location>
    </subcellularLocation>
</comment>
<proteinExistence type="inferred from homology"/>
<dbReference type="PANTHER" id="PTHR17490:SF16">
    <property type="entry name" value="THREONYLCARBAMOYL-AMP SYNTHASE"/>
    <property type="match status" value="1"/>
</dbReference>
<comment type="similarity">
    <text evidence="2 10">Belongs to the SUA5 family.</text>
</comment>
<comment type="caution">
    <text evidence="13">The sequence shown here is derived from an EMBL/GenBank/DDBJ whole genome shotgun (WGS) entry which is preliminary data.</text>
</comment>
<dbReference type="InterPro" id="IPR050156">
    <property type="entry name" value="TC-AMP_synthase_SUA5"/>
</dbReference>
<evidence type="ECO:0000256" key="9">
    <source>
        <dbReference type="ARBA" id="ARBA00048366"/>
    </source>
</evidence>
<reference evidence="13" key="1">
    <citation type="submission" date="2006-04" db="EMBL/GenBank/DDBJ databases">
        <authorList>
            <person name="Seshadri R."/>
            <person name="Federici B.A."/>
        </authorList>
    </citation>
    <scope>NUCLEOTIDE SEQUENCE [LARGE SCALE GENOMIC DNA]</scope>
</reference>
<dbReference type="Proteomes" id="UP000054075">
    <property type="component" value="Unassembled WGS sequence"/>
</dbReference>